<sequence>MFEMYFSVLSLHYISYLNASQNPVSDLLGVYQTMNYYKQRVEDHAKMVIAKDSDAIRPDDEREMPCRKNTCTNVLGEDNREVNRSAHKVGYTGQETCLERTCKDQQPSTSSYVDHKSELFREEEHSPESKISLGKNLSKKTDIPTIAGNACKYLQGRKTHFRKKPYEGCNETSGEKIEENNHNISDMMYNMNDSCESRRMTGLRFRNWSSKLALPMRIYYSILNTMWHVSYGKYIDDTSSKSSFHLQYDNMLCFLNTSISHSPNEHLLAKHVLDSIKILCQKHNSYYKSKHNDDCYGVEHQTTHDPTITTRWHGSCSAMSHPDIINTRNINQEHVVSYLNICQALKKTQSDDMMFYLTKLQDDAELIKDITNLCYTKVMPLLIQNVNVFFRIIGINSSTFRTLNRLDIKTIIYNQLSIFFCSNLSVKLLLFPELLSLRQYFYDITAGKRYDNTHKLYIGYYVMRKFELLVQLFMNIIGRKGLDRKDLRDHDILFYQLYTREFFLVYVFHNVLSMSYSDIIRYVSLCRLQFLLFFKFTDHGNYENEGNFIEFLPLNFLDVSPVFNIKSFIQCEGNILDSTITTEVRQIPNQVVSKYFIDQTTVPRELLRRFLESVRVIMPSFECCDVFFNMVWNDANDVNFNWHSHATISNWVTRVRLLPIHSYLSSRS</sequence>
<gene>
    <name evidence="1" type="ORF">VCUG_01817</name>
</gene>
<dbReference type="EMBL" id="GL877436">
    <property type="protein sequence ID" value="ELA46667.1"/>
    <property type="molecule type" value="Genomic_DNA"/>
</dbReference>
<protein>
    <submittedName>
        <fullName evidence="1">Uncharacterized protein</fullName>
    </submittedName>
</protein>
<dbReference type="HOGENOM" id="CLU_411149_0_0_1"/>
<evidence type="ECO:0000313" key="1">
    <source>
        <dbReference type="EMBL" id="ELA46667.1"/>
    </source>
</evidence>
<dbReference type="Proteomes" id="UP000011081">
    <property type="component" value="Unassembled WGS sequence"/>
</dbReference>
<proteinExistence type="predicted"/>
<dbReference type="AlphaFoldDB" id="L2GTF7"/>
<dbReference type="OrthoDB" id="10596023at2759"/>
<keyword evidence="2" id="KW-1185">Reference proteome</keyword>
<reference evidence="2" key="1">
    <citation type="submission" date="2011-03" db="EMBL/GenBank/DDBJ databases">
        <title>The genome sequence of Vavraia culicis strain floridensis.</title>
        <authorList>
            <consortium name="The Broad Institute Genome Sequencing Platform"/>
            <person name="Cuomo C."/>
            <person name="Becnel J."/>
            <person name="Sanscrainte N."/>
            <person name="Young S.K."/>
            <person name="Zeng Q."/>
            <person name="Gargeya S."/>
            <person name="Fitzgerald M."/>
            <person name="Haas B."/>
            <person name="Abouelleil A."/>
            <person name="Alvarado L."/>
            <person name="Arachchi H.M."/>
            <person name="Berlin A."/>
            <person name="Chapman S.B."/>
            <person name="Gearin G."/>
            <person name="Goldberg J."/>
            <person name="Griggs A."/>
            <person name="Gujja S."/>
            <person name="Hansen M."/>
            <person name="Heiman D."/>
            <person name="Howarth C."/>
            <person name="Larimer J."/>
            <person name="Lui A."/>
            <person name="MacDonald P.J.P."/>
            <person name="McCowen C."/>
            <person name="Montmayeur A."/>
            <person name="Murphy C."/>
            <person name="Neiman D."/>
            <person name="Pearson M."/>
            <person name="Priest M."/>
            <person name="Roberts A."/>
            <person name="Saif S."/>
            <person name="Shea T."/>
            <person name="Sisk P."/>
            <person name="Stolte C."/>
            <person name="Sykes S."/>
            <person name="Wortman J."/>
            <person name="Nusbaum C."/>
            <person name="Birren B."/>
        </authorList>
    </citation>
    <scope>NUCLEOTIDE SEQUENCE [LARGE SCALE GENOMIC DNA]</scope>
    <source>
        <strain evidence="2">floridensis</strain>
    </source>
</reference>
<dbReference type="InParanoid" id="L2GTF7"/>
<accession>L2GTF7</accession>
<organism evidence="1 2">
    <name type="scientific">Vavraia culicis (isolate floridensis)</name>
    <name type="common">Microsporidian parasite</name>
    <dbReference type="NCBI Taxonomy" id="948595"/>
    <lineage>
        <taxon>Eukaryota</taxon>
        <taxon>Fungi</taxon>
        <taxon>Fungi incertae sedis</taxon>
        <taxon>Microsporidia</taxon>
        <taxon>Pleistophoridae</taxon>
        <taxon>Vavraia</taxon>
    </lineage>
</organism>
<evidence type="ECO:0000313" key="2">
    <source>
        <dbReference type="Proteomes" id="UP000011081"/>
    </source>
</evidence>
<dbReference type="RefSeq" id="XP_008074831.1">
    <property type="nucleotide sequence ID" value="XM_008076640.1"/>
</dbReference>
<dbReference type="VEuPathDB" id="MicrosporidiaDB:VCUG_01817"/>
<name>L2GTF7_VAVCU</name>
<dbReference type="GeneID" id="19879688"/>
<dbReference type="OMA" id="NINVERR"/>